<reference evidence="1 2" key="1">
    <citation type="submission" date="2014-04" db="EMBL/GenBank/DDBJ databases">
        <authorList>
            <consortium name="DOE Joint Genome Institute"/>
            <person name="Kuo A."/>
            <person name="Kohler A."/>
            <person name="Costa M.D."/>
            <person name="Nagy L.G."/>
            <person name="Floudas D."/>
            <person name="Copeland A."/>
            <person name="Barry K.W."/>
            <person name="Cichocki N."/>
            <person name="Veneault-Fourrey C."/>
            <person name="LaButti K."/>
            <person name="Lindquist E.A."/>
            <person name="Lipzen A."/>
            <person name="Lundell T."/>
            <person name="Morin E."/>
            <person name="Murat C."/>
            <person name="Sun H."/>
            <person name="Tunlid A."/>
            <person name="Henrissat B."/>
            <person name="Grigoriev I.V."/>
            <person name="Hibbett D.S."/>
            <person name="Martin F."/>
            <person name="Nordberg H.P."/>
            <person name="Cantor M.N."/>
            <person name="Hua S.X."/>
        </authorList>
    </citation>
    <scope>NUCLEOTIDE SEQUENCE [LARGE SCALE GENOMIC DNA]</scope>
    <source>
        <strain evidence="1 2">Marx 270</strain>
    </source>
</reference>
<dbReference type="OrthoDB" id="2649674at2759"/>
<gene>
    <name evidence="1" type="ORF">M404DRAFT_23294</name>
</gene>
<dbReference type="AlphaFoldDB" id="A0A0C3JG31"/>
<evidence type="ECO:0000313" key="2">
    <source>
        <dbReference type="Proteomes" id="UP000054217"/>
    </source>
</evidence>
<evidence type="ECO:0000313" key="1">
    <source>
        <dbReference type="EMBL" id="KIO08038.1"/>
    </source>
</evidence>
<sequence>MPPPLVSNVPIKSFDLAVDEDNGANCLTFGMPEQSEMRDLFEEICNGELPSEQQSLEMEQWGLAPVLHCNQVLHALHAAVSCYCGNTTPSNTLFDATLDRHLVQAANAIARELGTAARDQYGAASQGL</sequence>
<dbReference type="InParanoid" id="A0A0C3JG31"/>
<dbReference type="EMBL" id="KN831958">
    <property type="protein sequence ID" value="KIO08038.1"/>
    <property type="molecule type" value="Genomic_DNA"/>
</dbReference>
<dbReference type="HOGENOM" id="CLU_1960457_0_0_1"/>
<protein>
    <submittedName>
        <fullName evidence="1">Uncharacterized protein</fullName>
    </submittedName>
</protein>
<organism evidence="1 2">
    <name type="scientific">Pisolithus tinctorius Marx 270</name>
    <dbReference type="NCBI Taxonomy" id="870435"/>
    <lineage>
        <taxon>Eukaryota</taxon>
        <taxon>Fungi</taxon>
        <taxon>Dikarya</taxon>
        <taxon>Basidiomycota</taxon>
        <taxon>Agaricomycotina</taxon>
        <taxon>Agaricomycetes</taxon>
        <taxon>Agaricomycetidae</taxon>
        <taxon>Boletales</taxon>
        <taxon>Sclerodermatineae</taxon>
        <taxon>Pisolithaceae</taxon>
        <taxon>Pisolithus</taxon>
    </lineage>
</organism>
<dbReference type="Proteomes" id="UP000054217">
    <property type="component" value="Unassembled WGS sequence"/>
</dbReference>
<keyword evidence="2" id="KW-1185">Reference proteome</keyword>
<name>A0A0C3JG31_PISTI</name>
<proteinExistence type="predicted"/>
<reference evidence="2" key="2">
    <citation type="submission" date="2015-01" db="EMBL/GenBank/DDBJ databases">
        <title>Evolutionary Origins and Diversification of the Mycorrhizal Mutualists.</title>
        <authorList>
            <consortium name="DOE Joint Genome Institute"/>
            <consortium name="Mycorrhizal Genomics Consortium"/>
            <person name="Kohler A."/>
            <person name="Kuo A."/>
            <person name="Nagy L.G."/>
            <person name="Floudas D."/>
            <person name="Copeland A."/>
            <person name="Barry K.W."/>
            <person name="Cichocki N."/>
            <person name="Veneault-Fourrey C."/>
            <person name="LaButti K."/>
            <person name="Lindquist E.A."/>
            <person name="Lipzen A."/>
            <person name="Lundell T."/>
            <person name="Morin E."/>
            <person name="Murat C."/>
            <person name="Riley R."/>
            <person name="Ohm R."/>
            <person name="Sun H."/>
            <person name="Tunlid A."/>
            <person name="Henrissat B."/>
            <person name="Grigoriev I.V."/>
            <person name="Hibbett D.S."/>
            <person name="Martin F."/>
        </authorList>
    </citation>
    <scope>NUCLEOTIDE SEQUENCE [LARGE SCALE GENOMIC DNA]</scope>
    <source>
        <strain evidence="2">Marx 270</strain>
    </source>
</reference>
<accession>A0A0C3JG31</accession>